<evidence type="ECO:0000259" key="1">
    <source>
        <dbReference type="PROSITE" id="PS50404"/>
    </source>
</evidence>
<evidence type="ECO:0000313" key="3">
    <source>
        <dbReference type="Proteomes" id="UP000249130"/>
    </source>
</evidence>
<dbReference type="SUPFAM" id="SSF52833">
    <property type="entry name" value="Thioredoxin-like"/>
    <property type="match status" value="1"/>
</dbReference>
<dbReference type="PROSITE" id="PS50404">
    <property type="entry name" value="GST_NTER"/>
    <property type="match status" value="1"/>
</dbReference>
<organism evidence="2 3">
    <name type="scientific">Rhodoplanes roseus</name>
    <dbReference type="NCBI Taxonomy" id="29409"/>
    <lineage>
        <taxon>Bacteria</taxon>
        <taxon>Pseudomonadati</taxon>
        <taxon>Pseudomonadota</taxon>
        <taxon>Alphaproteobacteria</taxon>
        <taxon>Hyphomicrobiales</taxon>
        <taxon>Nitrobacteraceae</taxon>
        <taxon>Rhodoplanes</taxon>
    </lineage>
</organism>
<dbReference type="SFLD" id="SFLDS00019">
    <property type="entry name" value="Glutathione_Transferase_(cytos"/>
    <property type="match status" value="1"/>
</dbReference>
<dbReference type="Proteomes" id="UP000249130">
    <property type="component" value="Unassembled WGS sequence"/>
</dbReference>
<dbReference type="Gene3D" id="1.20.1050.10">
    <property type="match status" value="1"/>
</dbReference>
<sequence length="212" mass="23971">MLTIHHLYRSRSERLLFLVHTLDIDHRVVAYHRHPETMLAPAELTAVHPLGSAPVLVDGAAVIAESGAAVIYLAETYGGGRLVPRTGSTERERCFEWIHFNEGTLMTWLNTLMLLTWAGAEESDQFAFVTRRVAKLASYLDLILREQVFLCGAELTIADVMTAFTLDFMSNRTFPDLALFRIPGLDELVALRAYADRLRRQPGYVYSQRQGF</sequence>
<dbReference type="Gene3D" id="3.40.30.10">
    <property type="entry name" value="Glutaredoxin"/>
    <property type="match status" value="1"/>
</dbReference>
<protein>
    <recommendedName>
        <fullName evidence="1">GST N-terminal domain-containing protein</fullName>
    </recommendedName>
</protein>
<gene>
    <name evidence="2" type="ORF">CH341_12105</name>
</gene>
<dbReference type="AlphaFoldDB" id="A0A327L1L6"/>
<dbReference type="InterPro" id="IPR040079">
    <property type="entry name" value="Glutathione_S-Trfase"/>
</dbReference>
<dbReference type="Pfam" id="PF14497">
    <property type="entry name" value="GST_C_3"/>
    <property type="match status" value="1"/>
</dbReference>
<dbReference type="InterPro" id="IPR004046">
    <property type="entry name" value="GST_C"/>
</dbReference>
<dbReference type="RefSeq" id="WP_111419292.1">
    <property type="nucleotide sequence ID" value="NZ_NPEX01000067.1"/>
</dbReference>
<dbReference type="CDD" id="cd03046">
    <property type="entry name" value="GST_N_GTT1_like"/>
    <property type="match status" value="1"/>
</dbReference>
<dbReference type="InterPro" id="IPR004045">
    <property type="entry name" value="Glutathione_S-Trfase_N"/>
</dbReference>
<accession>A0A327L1L6</accession>
<dbReference type="EMBL" id="NPEX01000067">
    <property type="protein sequence ID" value="RAI43865.1"/>
    <property type="molecule type" value="Genomic_DNA"/>
</dbReference>
<keyword evidence="3" id="KW-1185">Reference proteome</keyword>
<feature type="domain" description="GST N-terminal" evidence="1">
    <location>
        <begin position="1"/>
        <end position="81"/>
    </location>
</feature>
<dbReference type="PANTHER" id="PTHR44051:SF9">
    <property type="entry name" value="GLUTATHIONE S-TRANSFERASE 1"/>
    <property type="match status" value="1"/>
</dbReference>
<dbReference type="SUPFAM" id="SSF47616">
    <property type="entry name" value="GST C-terminal domain-like"/>
    <property type="match status" value="1"/>
</dbReference>
<dbReference type="OrthoDB" id="9810080at2"/>
<comment type="caution">
    <text evidence="2">The sequence shown here is derived from an EMBL/GenBank/DDBJ whole genome shotgun (WGS) entry which is preliminary data.</text>
</comment>
<evidence type="ECO:0000313" key="2">
    <source>
        <dbReference type="EMBL" id="RAI43865.1"/>
    </source>
</evidence>
<proteinExistence type="predicted"/>
<dbReference type="InterPro" id="IPR036282">
    <property type="entry name" value="Glutathione-S-Trfase_C_sf"/>
</dbReference>
<dbReference type="Pfam" id="PF13409">
    <property type="entry name" value="GST_N_2"/>
    <property type="match status" value="1"/>
</dbReference>
<dbReference type="PANTHER" id="PTHR44051">
    <property type="entry name" value="GLUTATHIONE S-TRANSFERASE-RELATED"/>
    <property type="match status" value="1"/>
</dbReference>
<reference evidence="2 3" key="1">
    <citation type="submission" date="2017-07" db="EMBL/GenBank/DDBJ databases">
        <title>Draft Genome Sequences of Select Purple Nonsulfur Bacteria.</title>
        <authorList>
            <person name="Lasarre B."/>
            <person name="Mckinlay J.B."/>
        </authorList>
    </citation>
    <scope>NUCLEOTIDE SEQUENCE [LARGE SCALE GENOMIC DNA]</scope>
    <source>
        <strain evidence="2 3">DSM 5909</strain>
    </source>
</reference>
<dbReference type="SFLD" id="SFLDG00358">
    <property type="entry name" value="Main_(cytGST)"/>
    <property type="match status" value="1"/>
</dbReference>
<name>A0A327L1L6_9BRAD</name>
<dbReference type="InterPro" id="IPR036249">
    <property type="entry name" value="Thioredoxin-like_sf"/>
</dbReference>